<sequence>MEIEANINTVTRAKTKKTVSQPTLSDSMPLAADYALPPVEAITIPSHDEVLRAQAADPAITTLIASLQIYNIAKRFSSPKMVFCIARSRTTNSLWSRHPWLTKHYTNSTARKF</sequence>
<evidence type="ECO:0000313" key="2">
    <source>
        <dbReference type="WBParaSite" id="nRc.2.0.1.t14360-RA"/>
    </source>
</evidence>
<dbReference type="WBParaSite" id="nRc.2.0.1.t14360-RA">
    <property type="protein sequence ID" value="nRc.2.0.1.t14360-RA"/>
    <property type="gene ID" value="nRc.2.0.1.g14360"/>
</dbReference>
<protein>
    <submittedName>
        <fullName evidence="2">Uncharacterized protein</fullName>
    </submittedName>
</protein>
<keyword evidence="1" id="KW-1185">Reference proteome</keyword>
<proteinExistence type="predicted"/>
<evidence type="ECO:0000313" key="1">
    <source>
        <dbReference type="Proteomes" id="UP000887565"/>
    </source>
</evidence>
<dbReference type="AlphaFoldDB" id="A0A915IKL1"/>
<reference evidence="2" key="1">
    <citation type="submission" date="2022-11" db="UniProtKB">
        <authorList>
            <consortium name="WormBaseParasite"/>
        </authorList>
    </citation>
    <scope>IDENTIFICATION</scope>
</reference>
<name>A0A915IKL1_ROMCU</name>
<accession>A0A915IKL1</accession>
<dbReference type="Proteomes" id="UP000887565">
    <property type="component" value="Unplaced"/>
</dbReference>
<organism evidence="1 2">
    <name type="scientific">Romanomermis culicivorax</name>
    <name type="common">Nematode worm</name>
    <dbReference type="NCBI Taxonomy" id="13658"/>
    <lineage>
        <taxon>Eukaryota</taxon>
        <taxon>Metazoa</taxon>
        <taxon>Ecdysozoa</taxon>
        <taxon>Nematoda</taxon>
        <taxon>Enoplea</taxon>
        <taxon>Dorylaimia</taxon>
        <taxon>Mermithida</taxon>
        <taxon>Mermithoidea</taxon>
        <taxon>Mermithidae</taxon>
        <taxon>Romanomermis</taxon>
    </lineage>
</organism>